<evidence type="ECO:0000256" key="4">
    <source>
        <dbReference type="ARBA" id="ARBA00022692"/>
    </source>
</evidence>
<feature type="compositionally biased region" description="Low complexity" evidence="8">
    <location>
        <begin position="1"/>
        <end position="17"/>
    </location>
</feature>
<accession>A0A345XIC6</accession>
<keyword evidence="3" id="KW-1003">Cell membrane</keyword>
<feature type="transmembrane region" description="Helical" evidence="7">
    <location>
        <begin position="291"/>
        <end position="313"/>
    </location>
</feature>
<evidence type="ECO:0000256" key="3">
    <source>
        <dbReference type="ARBA" id="ARBA00022475"/>
    </source>
</evidence>
<dbReference type="Pfam" id="PF00528">
    <property type="entry name" value="BPD_transp_1"/>
    <property type="match status" value="1"/>
</dbReference>
<dbReference type="PROSITE" id="PS50928">
    <property type="entry name" value="ABC_TM1"/>
    <property type="match status" value="1"/>
</dbReference>
<keyword evidence="2 7" id="KW-0813">Transport</keyword>
<feature type="transmembrane region" description="Helical" evidence="7">
    <location>
        <begin position="130"/>
        <end position="147"/>
    </location>
</feature>
<dbReference type="PANTHER" id="PTHR43005:SF2">
    <property type="entry name" value="INTEGRAL MEMBRANE SUGAR TRANSPORT PROTEIN"/>
    <property type="match status" value="1"/>
</dbReference>
<evidence type="ECO:0000313" key="11">
    <source>
        <dbReference type="Proteomes" id="UP000254425"/>
    </source>
</evidence>
<dbReference type="PANTHER" id="PTHR43005">
    <property type="entry name" value="BLR7065 PROTEIN"/>
    <property type="match status" value="1"/>
</dbReference>
<comment type="subcellular location">
    <subcellularLocation>
        <location evidence="1 7">Cell membrane</location>
        <topology evidence="1 7">Multi-pass membrane protein</topology>
    </subcellularLocation>
</comment>
<name>A0A345XIC6_9ACTN</name>
<dbReference type="GO" id="GO:0055085">
    <property type="term" value="P:transmembrane transport"/>
    <property type="evidence" value="ECO:0007669"/>
    <property type="project" value="InterPro"/>
</dbReference>
<keyword evidence="11" id="KW-1185">Reference proteome</keyword>
<dbReference type="EMBL" id="CP031320">
    <property type="protein sequence ID" value="AXK31392.1"/>
    <property type="molecule type" value="Genomic_DNA"/>
</dbReference>
<sequence length="324" mass="35308">MSAPPAAAAPPAASAQDPQPPPAAKRPALRAWATRAPLMPALVFLIVVTQLPFAATLVTSLFDWNSLHPDDRHFTGFDNYSTVLADAEVRESVVTTAVLTAVVVLVSIVIGLLLALLLDRSFKGRGIVRTMLIAPFLIVPVAAALLWKHVLYNPEYGLFNGLLNWLAGLVGIDDPVQPEWVTDMPLLAVQMSLIWQWTPFMMLILLAGLQSRPLDLIEAARLDGAGNWQIFRYLTLPHLRRYLELGALLGSIYIVQNFDAVFTITKGGLGTANLPYTIYETFYNAHEYGEASATGVLVVIGSIVIATFALRVVSSLFSEEVSRS</sequence>
<dbReference type="SUPFAM" id="SSF161098">
    <property type="entry name" value="MetI-like"/>
    <property type="match status" value="1"/>
</dbReference>
<feature type="transmembrane region" description="Helical" evidence="7">
    <location>
        <begin position="242"/>
        <end position="264"/>
    </location>
</feature>
<dbReference type="Proteomes" id="UP000254425">
    <property type="component" value="Chromosome"/>
</dbReference>
<feature type="domain" description="ABC transmembrane type-1" evidence="9">
    <location>
        <begin position="93"/>
        <end position="309"/>
    </location>
</feature>
<feature type="transmembrane region" description="Helical" evidence="7">
    <location>
        <begin position="93"/>
        <end position="118"/>
    </location>
</feature>
<evidence type="ECO:0000259" key="9">
    <source>
        <dbReference type="PROSITE" id="PS50928"/>
    </source>
</evidence>
<evidence type="ECO:0000256" key="1">
    <source>
        <dbReference type="ARBA" id="ARBA00004651"/>
    </source>
</evidence>
<dbReference type="RefSeq" id="WP_208874871.1">
    <property type="nucleotide sequence ID" value="NZ_CP031320.1"/>
</dbReference>
<dbReference type="CDD" id="cd06261">
    <property type="entry name" value="TM_PBP2"/>
    <property type="match status" value="1"/>
</dbReference>
<reference evidence="10 11" key="1">
    <citation type="submission" date="2018-07" db="EMBL/GenBank/DDBJ databases">
        <title>Draft genome of the type strain Streptomyces armeniacus ATCC 15676.</title>
        <authorList>
            <person name="Labana P."/>
            <person name="Gosse J.T."/>
            <person name="Boddy C.N."/>
        </authorList>
    </citation>
    <scope>NUCLEOTIDE SEQUENCE [LARGE SCALE GENOMIC DNA]</scope>
    <source>
        <strain evidence="10 11">ATCC 15676</strain>
    </source>
</reference>
<dbReference type="Gene3D" id="1.10.3720.10">
    <property type="entry name" value="MetI-like"/>
    <property type="match status" value="1"/>
</dbReference>
<comment type="similarity">
    <text evidence="7">Belongs to the binding-protein-dependent transport system permease family.</text>
</comment>
<evidence type="ECO:0000256" key="5">
    <source>
        <dbReference type="ARBA" id="ARBA00022989"/>
    </source>
</evidence>
<dbReference type="GO" id="GO:0005886">
    <property type="term" value="C:plasma membrane"/>
    <property type="evidence" value="ECO:0007669"/>
    <property type="project" value="UniProtKB-SubCell"/>
</dbReference>
<gene>
    <name evidence="10" type="ORF">DVA86_00765</name>
</gene>
<feature type="region of interest" description="Disordered" evidence="8">
    <location>
        <begin position="1"/>
        <end position="26"/>
    </location>
</feature>
<feature type="transmembrane region" description="Helical" evidence="7">
    <location>
        <begin position="187"/>
        <end position="209"/>
    </location>
</feature>
<keyword evidence="4 7" id="KW-0812">Transmembrane</keyword>
<evidence type="ECO:0000256" key="2">
    <source>
        <dbReference type="ARBA" id="ARBA00022448"/>
    </source>
</evidence>
<evidence type="ECO:0000256" key="7">
    <source>
        <dbReference type="RuleBase" id="RU363032"/>
    </source>
</evidence>
<dbReference type="KEGG" id="sarm:DVA86_00765"/>
<protein>
    <submittedName>
        <fullName evidence="10">Sugar ABC transporter permease</fullName>
    </submittedName>
</protein>
<keyword evidence="6 7" id="KW-0472">Membrane</keyword>
<feature type="transmembrane region" description="Helical" evidence="7">
    <location>
        <begin position="38"/>
        <end position="62"/>
    </location>
</feature>
<evidence type="ECO:0000256" key="8">
    <source>
        <dbReference type="SAM" id="MobiDB-lite"/>
    </source>
</evidence>
<dbReference type="AlphaFoldDB" id="A0A345XIC6"/>
<dbReference type="InterPro" id="IPR035906">
    <property type="entry name" value="MetI-like_sf"/>
</dbReference>
<evidence type="ECO:0000256" key="6">
    <source>
        <dbReference type="ARBA" id="ARBA00023136"/>
    </source>
</evidence>
<proteinExistence type="inferred from homology"/>
<organism evidence="10 11">
    <name type="scientific">Streptomyces armeniacus</name>
    <dbReference type="NCBI Taxonomy" id="83291"/>
    <lineage>
        <taxon>Bacteria</taxon>
        <taxon>Bacillati</taxon>
        <taxon>Actinomycetota</taxon>
        <taxon>Actinomycetes</taxon>
        <taxon>Kitasatosporales</taxon>
        <taxon>Streptomycetaceae</taxon>
        <taxon>Streptomyces</taxon>
    </lineage>
</organism>
<dbReference type="InterPro" id="IPR000515">
    <property type="entry name" value="MetI-like"/>
</dbReference>
<evidence type="ECO:0000313" key="10">
    <source>
        <dbReference type="EMBL" id="AXK31392.1"/>
    </source>
</evidence>
<keyword evidence="5 7" id="KW-1133">Transmembrane helix</keyword>